<evidence type="ECO:0000313" key="2">
    <source>
        <dbReference type="EMBL" id="KAK8492423.1"/>
    </source>
</evidence>
<sequence>MNKREENESPSSLAMQCNEVKRREMEAKMPKDPSCPMNGSNETNNTIGKKLRPPLPGSENQASKGGLAIKVQRQLKGEFQHLPRDMPLRHPPALYQHLSFFFSEALKFYIVNALPFLSFSFNHMEADSSSPSQSCLNSGTG</sequence>
<evidence type="ECO:0000256" key="1">
    <source>
        <dbReference type="SAM" id="MobiDB-lite"/>
    </source>
</evidence>
<gene>
    <name evidence="2" type="ORF">V6N11_027782</name>
</gene>
<keyword evidence="3" id="KW-1185">Reference proteome</keyword>
<feature type="compositionally biased region" description="Basic and acidic residues" evidence="1">
    <location>
        <begin position="19"/>
        <end position="31"/>
    </location>
</feature>
<name>A0ABR2AH05_9ROSI</name>
<organism evidence="2 3">
    <name type="scientific">Hibiscus sabdariffa</name>
    <name type="common">roselle</name>
    <dbReference type="NCBI Taxonomy" id="183260"/>
    <lineage>
        <taxon>Eukaryota</taxon>
        <taxon>Viridiplantae</taxon>
        <taxon>Streptophyta</taxon>
        <taxon>Embryophyta</taxon>
        <taxon>Tracheophyta</taxon>
        <taxon>Spermatophyta</taxon>
        <taxon>Magnoliopsida</taxon>
        <taxon>eudicotyledons</taxon>
        <taxon>Gunneridae</taxon>
        <taxon>Pentapetalae</taxon>
        <taxon>rosids</taxon>
        <taxon>malvids</taxon>
        <taxon>Malvales</taxon>
        <taxon>Malvaceae</taxon>
        <taxon>Malvoideae</taxon>
        <taxon>Hibiscus</taxon>
    </lineage>
</organism>
<evidence type="ECO:0000313" key="3">
    <source>
        <dbReference type="Proteomes" id="UP001396334"/>
    </source>
</evidence>
<proteinExistence type="predicted"/>
<accession>A0ABR2AH05</accession>
<comment type="caution">
    <text evidence="2">The sequence shown here is derived from an EMBL/GenBank/DDBJ whole genome shotgun (WGS) entry which is preliminary data.</text>
</comment>
<protein>
    <submittedName>
        <fullName evidence="2">Uncharacterized protein</fullName>
    </submittedName>
</protein>
<feature type="compositionally biased region" description="Polar residues" evidence="1">
    <location>
        <begin position="37"/>
        <end position="47"/>
    </location>
</feature>
<dbReference type="EMBL" id="JBBPBN010000249">
    <property type="protein sequence ID" value="KAK8492423.1"/>
    <property type="molecule type" value="Genomic_DNA"/>
</dbReference>
<feature type="region of interest" description="Disordered" evidence="1">
    <location>
        <begin position="1"/>
        <end position="64"/>
    </location>
</feature>
<dbReference type="Proteomes" id="UP001396334">
    <property type="component" value="Unassembled WGS sequence"/>
</dbReference>
<reference evidence="2 3" key="1">
    <citation type="journal article" date="2024" name="G3 (Bethesda)">
        <title>Genome assembly of Hibiscus sabdariffa L. provides insights into metabolisms of medicinal natural products.</title>
        <authorList>
            <person name="Kim T."/>
        </authorList>
    </citation>
    <scope>NUCLEOTIDE SEQUENCE [LARGE SCALE GENOMIC DNA]</scope>
    <source>
        <strain evidence="2">TK-2024</strain>
        <tissue evidence="2">Old leaves</tissue>
    </source>
</reference>